<sequence>MSRLTKLHKKILTNFNTYISDAEQIKLLAANISLFEEIPDSYLKKLFKRISAFDLLQNNQVLLIVADSYIQYALENKNTTNLNDLLILLNKAAGCFQRIINANESLPPALLNQEHSEQLLIAKFQLHKIKFLEAEMRLFFIEKEIKNNSQNIAWVRRELREILNEYTYFKRTLAKYYKDSTLRSQLSINDTLLHSIDEGFTLAKNLLDNLPPQTTKRRQLEAVPVDDGKADENTEDLSQAKRNKKDTSDNQTSTSNTENSNPSSELTGLDLLSAYVAEVAPMELNDENTMVPPMSEPNFTPQIFWTQPPSKSTTDSRKFLTEFNQWSSAYFHTRSDYSDAKKTKKALEKIAHALLFAAIKLQKESSIFKDQQFNPAIQIAVQLFSLACVKEAKTTSEATEKLGQLSKTYAPLLRPFVRSFFHKTSPEKFISHLRNQFMAISQTNVSFLGLEPQELVEQLFKHLETVLTADDYEKVTQCCLDCVTQAHMRLEHNSLPSHK</sequence>
<dbReference type="PATRIC" id="fig|947033.5.peg.3789"/>
<evidence type="ECO:0000256" key="1">
    <source>
        <dbReference type="SAM" id="MobiDB-lite"/>
    </source>
</evidence>
<dbReference type="Proteomes" id="UP000054926">
    <property type="component" value="Unassembled WGS sequence"/>
</dbReference>
<dbReference type="OrthoDB" id="5638912at2"/>
<protein>
    <submittedName>
        <fullName evidence="2">Uncharacterized protein</fullName>
    </submittedName>
</protein>
<keyword evidence="3" id="KW-1185">Reference proteome</keyword>
<proteinExistence type="predicted"/>
<gene>
    <name evidence="2" type="ORF">Lste_3564</name>
</gene>
<organism evidence="2 3">
    <name type="scientific">Legionella steelei</name>
    <dbReference type="NCBI Taxonomy" id="947033"/>
    <lineage>
        <taxon>Bacteria</taxon>
        <taxon>Pseudomonadati</taxon>
        <taxon>Pseudomonadota</taxon>
        <taxon>Gammaproteobacteria</taxon>
        <taxon>Legionellales</taxon>
        <taxon>Legionellaceae</taxon>
        <taxon>Legionella</taxon>
    </lineage>
</organism>
<feature type="compositionally biased region" description="Low complexity" evidence="1">
    <location>
        <begin position="249"/>
        <end position="264"/>
    </location>
</feature>
<name>A0A0W0ZEP1_9GAMM</name>
<feature type="region of interest" description="Disordered" evidence="1">
    <location>
        <begin position="213"/>
        <end position="266"/>
    </location>
</feature>
<reference evidence="2 3" key="1">
    <citation type="submission" date="2015-11" db="EMBL/GenBank/DDBJ databases">
        <title>Genomic analysis of 38 Legionella species identifies large and diverse effector repertoires.</title>
        <authorList>
            <person name="Burstein D."/>
            <person name="Amaro F."/>
            <person name="Zusman T."/>
            <person name="Lifshitz Z."/>
            <person name="Cohen O."/>
            <person name="Gilbert J.A."/>
            <person name="Pupko T."/>
            <person name="Shuman H.A."/>
            <person name="Segal G."/>
        </authorList>
    </citation>
    <scope>NUCLEOTIDE SEQUENCE [LARGE SCALE GENOMIC DNA]</scope>
    <source>
        <strain evidence="2 3">IMVS3376</strain>
    </source>
</reference>
<evidence type="ECO:0000313" key="3">
    <source>
        <dbReference type="Proteomes" id="UP000054926"/>
    </source>
</evidence>
<accession>A0A0W0ZEP1</accession>
<comment type="caution">
    <text evidence="2">The sequence shown here is derived from an EMBL/GenBank/DDBJ whole genome shotgun (WGS) entry which is preliminary data.</text>
</comment>
<dbReference type="RefSeq" id="WP_058512351.1">
    <property type="nucleotide sequence ID" value="NZ_DAIOMV010000001.1"/>
</dbReference>
<dbReference type="AlphaFoldDB" id="A0A0W0ZEP1"/>
<evidence type="ECO:0000313" key="2">
    <source>
        <dbReference type="EMBL" id="KTD67358.1"/>
    </source>
</evidence>
<dbReference type="EMBL" id="LNYY01000021">
    <property type="protein sequence ID" value="KTD67358.1"/>
    <property type="molecule type" value="Genomic_DNA"/>
</dbReference>